<dbReference type="Proteomes" id="UP000253090">
    <property type="component" value="Unassembled WGS sequence"/>
</dbReference>
<proteinExistence type="predicted"/>
<keyword evidence="2" id="KW-1185">Reference proteome</keyword>
<evidence type="ECO:0000313" key="2">
    <source>
        <dbReference type="Proteomes" id="UP000253090"/>
    </source>
</evidence>
<dbReference type="RefSeq" id="WP_114496027.1">
    <property type="nucleotide sequence ID" value="NZ_QPJW01000002.1"/>
</dbReference>
<reference evidence="1 2" key="1">
    <citation type="submission" date="2018-07" db="EMBL/GenBank/DDBJ databases">
        <title>Genomic Encyclopedia of Type Strains, Phase III (KMG-III): the genomes of soil and plant-associated and newly described type strains.</title>
        <authorList>
            <person name="Whitman W."/>
        </authorList>
    </citation>
    <scope>NUCLEOTIDE SEQUENCE [LARGE SCALE GENOMIC DNA]</scope>
    <source>
        <strain evidence="1 2">CECT 8333</strain>
    </source>
</reference>
<organism evidence="1 2">
    <name type="scientific">Fontibacillus phaseoli</name>
    <dbReference type="NCBI Taxonomy" id="1416533"/>
    <lineage>
        <taxon>Bacteria</taxon>
        <taxon>Bacillati</taxon>
        <taxon>Bacillota</taxon>
        <taxon>Bacilli</taxon>
        <taxon>Bacillales</taxon>
        <taxon>Paenibacillaceae</taxon>
        <taxon>Fontibacillus</taxon>
    </lineage>
</organism>
<dbReference type="PROSITE" id="PS51257">
    <property type="entry name" value="PROKAR_LIPOPROTEIN"/>
    <property type="match status" value="1"/>
</dbReference>
<protein>
    <submittedName>
        <fullName evidence="1">Uncharacterized protein</fullName>
    </submittedName>
</protein>
<gene>
    <name evidence="1" type="ORF">DFP94_102226</name>
</gene>
<accession>A0A369BIR8</accession>
<evidence type="ECO:0000313" key="1">
    <source>
        <dbReference type="EMBL" id="RCX21473.1"/>
    </source>
</evidence>
<dbReference type="AlphaFoldDB" id="A0A369BIR8"/>
<comment type="caution">
    <text evidence="1">The sequence shown here is derived from an EMBL/GenBank/DDBJ whole genome shotgun (WGS) entry which is preliminary data.</text>
</comment>
<dbReference type="EMBL" id="QPJW01000002">
    <property type="protein sequence ID" value="RCX21473.1"/>
    <property type="molecule type" value="Genomic_DNA"/>
</dbReference>
<sequence length="250" mass="27980">MRWEVLYTLSLSLLLFVSLVACGISVDKTIGSTVSKDSQISDDQPEPKNEVTEVIREPINSGIEYIIPSGWSLFEINEGEPAKAEGDLNKDGISDVAAIIMKDTSTADEAPPRSLMIAFGTENNGYSLSIIADQVLLAADEGGAWGDPFESLTINRGSVLISEYGGSNWRWYNKYRFRYQDDDWCLIGATFGEYHTLTNTLENADEQDYNLLTGDYIVRYTDENGKFHTEKGNRGKKELVTLREFNLEDM</sequence>
<dbReference type="OrthoDB" id="86940at2"/>
<name>A0A369BIR8_9BACL</name>